<sequence length="213" mass="24920">MTNLIQPVRESYAHNSRLYDYMAKQADLKQIVEFLTWDAEQPAFYVYLRHWLDKTPAEIRPALQEHIDEEEGEDHSGMFKRMFTGLQELAGNPQVEMDQQVLERLNYVFSAQCAQEQNLGFFLGGFLATEFMSQKRCQQLWDGLRRLQAEFDQEYLALHAEADAHHWIEVDEKLIEPALAKGFASIDTIQVGINHRLQSSANFLKYYETKHLF</sequence>
<reference evidence="2" key="1">
    <citation type="submission" date="2023-07" db="EMBL/GenBank/DDBJ databases">
        <title>The carbon used by Thiothrix.</title>
        <authorList>
            <person name="Chen L."/>
        </authorList>
    </citation>
    <scope>NUCLEOTIDE SEQUENCE [LARGE SCALE GENOMIC DNA]</scope>
</reference>
<name>A0ABU6D0Y5_9GAMM</name>
<dbReference type="SUPFAM" id="SSF48613">
    <property type="entry name" value="Heme oxygenase-like"/>
    <property type="match status" value="1"/>
</dbReference>
<comment type="caution">
    <text evidence="1">The sequence shown here is derived from an EMBL/GenBank/DDBJ whole genome shotgun (WGS) entry which is preliminary data.</text>
</comment>
<keyword evidence="2" id="KW-1185">Reference proteome</keyword>
<accession>A0ABU6D0Y5</accession>
<dbReference type="EMBL" id="JAYMYJ010000142">
    <property type="protein sequence ID" value="MEB4592700.1"/>
    <property type="molecule type" value="Genomic_DNA"/>
</dbReference>
<evidence type="ECO:0000313" key="1">
    <source>
        <dbReference type="EMBL" id="MEB4592700.1"/>
    </source>
</evidence>
<dbReference type="RefSeq" id="WP_324697139.1">
    <property type="nucleotide sequence ID" value="NZ_JAYMYJ010000142.1"/>
</dbReference>
<protein>
    <submittedName>
        <fullName evidence="1">Iron-containing redox enzyme family protein</fullName>
    </submittedName>
</protein>
<evidence type="ECO:0000313" key="2">
    <source>
        <dbReference type="Proteomes" id="UP001308005"/>
    </source>
</evidence>
<dbReference type="Pfam" id="PF14518">
    <property type="entry name" value="Haem_oxygenas_2"/>
    <property type="match status" value="1"/>
</dbReference>
<dbReference type="InterPro" id="IPR016084">
    <property type="entry name" value="Haem_Oase-like_multi-hlx"/>
</dbReference>
<proteinExistence type="predicted"/>
<organism evidence="1 2">
    <name type="scientific">Candidatus Thiothrix phosphatis</name>
    <dbReference type="NCBI Taxonomy" id="3112415"/>
    <lineage>
        <taxon>Bacteria</taxon>
        <taxon>Pseudomonadati</taxon>
        <taxon>Pseudomonadota</taxon>
        <taxon>Gammaproteobacteria</taxon>
        <taxon>Thiotrichales</taxon>
        <taxon>Thiotrichaceae</taxon>
        <taxon>Thiothrix</taxon>
    </lineage>
</organism>
<dbReference type="Gene3D" id="1.20.910.10">
    <property type="entry name" value="Heme oxygenase-like"/>
    <property type="match status" value="1"/>
</dbReference>
<gene>
    <name evidence="1" type="ORF">VSS37_17080</name>
</gene>
<dbReference type="Proteomes" id="UP001308005">
    <property type="component" value="Unassembled WGS sequence"/>
</dbReference>
<reference evidence="1 2" key="2">
    <citation type="submission" date="2024-01" db="EMBL/GenBank/DDBJ databases">
        <authorList>
            <person name="Xie X."/>
        </authorList>
    </citation>
    <scope>NUCLEOTIDE SEQUENCE [LARGE SCALE GENOMIC DNA]</scope>
    <source>
        <strain evidence="1">SCUT-1</strain>
    </source>
</reference>